<gene>
    <name evidence="1" type="ORF">A11A3_13325</name>
</gene>
<accession>L0W9A5</accession>
<evidence type="ECO:0008006" key="3">
    <source>
        <dbReference type="Google" id="ProtNLM"/>
    </source>
</evidence>
<keyword evidence="2" id="KW-1185">Reference proteome</keyword>
<dbReference type="AlphaFoldDB" id="L0W9A5"/>
<comment type="caution">
    <text evidence="1">The sequence shown here is derived from an EMBL/GenBank/DDBJ whole genome shotgun (WGS) entry which is preliminary data.</text>
</comment>
<reference evidence="1 2" key="1">
    <citation type="journal article" date="2012" name="J. Bacteriol.">
        <title>Genome Sequence of the Alkane-Degrading Bacterium Alcanivorax hongdengensis Type Strain A-11-3.</title>
        <authorList>
            <person name="Lai Q."/>
            <person name="Shao Z."/>
        </authorList>
    </citation>
    <scope>NUCLEOTIDE SEQUENCE [LARGE SCALE GENOMIC DNA]</scope>
    <source>
        <strain evidence="1 2">A-11-3</strain>
    </source>
</reference>
<proteinExistence type="predicted"/>
<protein>
    <recommendedName>
        <fullName evidence="3">Lipoprotein</fullName>
    </recommendedName>
</protein>
<evidence type="ECO:0000313" key="1">
    <source>
        <dbReference type="EMBL" id="EKF73521.1"/>
    </source>
</evidence>
<dbReference type="PROSITE" id="PS51257">
    <property type="entry name" value="PROKAR_LIPOPROTEIN"/>
    <property type="match status" value="1"/>
</dbReference>
<name>L0W9A5_9GAMM</name>
<dbReference type="STRING" id="1177179.A11A3_13325"/>
<dbReference type="Proteomes" id="UP000010164">
    <property type="component" value="Unassembled WGS sequence"/>
</dbReference>
<dbReference type="OrthoDB" id="7560332at2"/>
<dbReference type="EMBL" id="AMRJ01000024">
    <property type="protein sequence ID" value="EKF73521.1"/>
    <property type="molecule type" value="Genomic_DNA"/>
</dbReference>
<sequence>MKPAISLTVIIVMSILTGCDKAARSSPQESSTGKVFDSEEYGVSLAYDTDQAHLTDPGNGYFGTAGWRLDRPDDKGQTLLTLRLTGSDEIRAGELHLGVSRAPQALAACTRPGDNVRPASIDSTSLANIAFTTFDGGDAAMNHYQHFRAWRAVHNGTCYAIDLVVQGSNPQVYDPPRQPPFSQDDAWQRLTALLQGLTLAP</sequence>
<dbReference type="RefSeq" id="WP_008929835.1">
    <property type="nucleotide sequence ID" value="NZ_AMRJ01000024.1"/>
</dbReference>
<organism evidence="1 2">
    <name type="scientific">Alcanivorax hongdengensis A-11-3</name>
    <dbReference type="NCBI Taxonomy" id="1177179"/>
    <lineage>
        <taxon>Bacteria</taxon>
        <taxon>Pseudomonadati</taxon>
        <taxon>Pseudomonadota</taxon>
        <taxon>Gammaproteobacteria</taxon>
        <taxon>Oceanospirillales</taxon>
        <taxon>Alcanivoracaceae</taxon>
        <taxon>Alcanivorax</taxon>
    </lineage>
</organism>
<dbReference type="PATRIC" id="fig|1177179.3.peg.2647"/>
<evidence type="ECO:0000313" key="2">
    <source>
        <dbReference type="Proteomes" id="UP000010164"/>
    </source>
</evidence>